<keyword evidence="4" id="KW-0488">Methylation</keyword>
<comment type="catalytic activity">
    <reaction evidence="12">
        <text>GTP + H2O = GDP + phosphate + H(+)</text>
        <dbReference type="Rhea" id="RHEA:19669"/>
        <dbReference type="ChEBI" id="CHEBI:15377"/>
        <dbReference type="ChEBI" id="CHEBI:15378"/>
        <dbReference type="ChEBI" id="CHEBI:37565"/>
        <dbReference type="ChEBI" id="CHEBI:43474"/>
        <dbReference type="ChEBI" id="CHEBI:58189"/>
        <dbReference type="EC" id="3.6.5.2"/>
    </reaction>
</comment>
<dbReference type="GO" id="GO:0005886">
    <property type="term" value="C:plasma membrane"/>
    <property type="evidence" value="ECO:0007669"/>
    <property type="project" value="UniProtKB-SubCell"/>
</dbReference>
<protein>
    <recommendedName>
        <fullName evidence="2">small monomeric GTPase</fullName>
        <ecNumber evidence="2">3.6.5.2</ecNumber>
    </recommendedName>
</protein>
<dbReference type="PRINTS" id="PR00449">
    <property type="entry name" value="RASTRNSFRMNG"/>
</dbReference>
<evidence type="ECO:0000256" key="4">
    <source>
        <dbReference type="ARBA" id="ARBA00022481"/>
    </source>
</evidence>
<keyword evidence="14" id="KW-1185">Reference proteome</keyword>
<keyword evidence="3" id="KW-1003">Cell membrane</keyword>
<comment type="caution">
    <text evidence="13">The sequence shown here is derived from an EMBL/GenBank/DDBJ whole genome shotgun (WGS) entry which is preliminary data.</text>
</comment>
<keyword evidence="10" id="KW-0636">Prenylation</keyword>
<evidence type="ECO:0000313" key="13">
    <source>
        <dbReference type="EMBL" id="KAK1158395.1"/>
    </source>
</evidence>
<evidence type="ECO:0000256" key="1">
    <source>
        <dbReference type="ARBA" id="ARBA00004193"/>
    </source>
</evidence>
<keyword evidence="5" id="KW-0547">Nucleotide-binding</keyword>
<name>A0AAD8CWM6_ACIOX</name>
<proteinExistence type="predicted"/>
<dbReference type="GO" id="GO:0003925">
    <property type="term" value="F:G protein activity"/>
    <property type="evidence" value="ECO:0007669"/>
    <property type="project" value="UniProtKB-EC"/>
</dbReference>
<dbReference type="GO" id="GO:0005525">
    <property type="term" value="F:GTP binding"/>
    <property type="evidence" value="ECO:0007669"/>
    <property type="project" value="UniProtKB-KW"/>
</dbReference>
<dbReference type="EMBL" id="JAGXEW010000024">
    <property type="protein sequence ID" value="KAK1158395.1"/>
    <property type="molecule type" value="Genomic_DNA"/>
</dbReference>
<organism evidence="13 14">
    <name type="scientific">Acipenser oxyrinchus oxyrinchus</name>
    <dbReference type="NCBI Taxonomy" id="40147"/>
    <lineage>
        <taxon>Eukaryota</taxon>
        <taxon>Metazoa</taxon>
        <taxon>Chordata</taxon>
        <taxon>Craniata</taxon>
        <taxon>Vertebrata</taxon>
        <taxon>Euteleostomi</taxon>
        <taxon>Actinopterygii</taxon>
        <taxon>Chondrostei</taxon>
        <taxon>Acipenseriformes</taxon>
        <taxon>Acipenseridae</taxon>
        <taxon>Acipenser</taxon>
    </lineage>
</organism>
<dbReference type="PROSITE" id="PS51421">
    <property type="entry name" value="RAS"/>
    <property type="match status" value="1"/>
</dbReference>
<accession>A0AAD8CWM6</accession>
<evidence type="ECO:0000256" key="5">
    <source>
        <dbReference type="ARBA" id="ARBA00022741"/>
    </source>
</evidence>
<gene>
    <name evidence="13" type="primary">Rasl10b</name>
    <name evidence="13" type="ORF">AOXY_G23297</name>
</gene>
<dbReference type="SMART" id="SM00174">
    <property type="entry name" value="RHO"/>
    <property type="match status" value="1"/>
</dbReference>
<dbReference type="InterPro" id="IPR001806">
    <property type="entry name" value="Small_GTPase"/>
</dbReference>
<evidence type="ECO:0000256" key="3">
    <source>
        <dbReference type="ARBA" id="ARBA00022475"/>
    </source>
</evidence>
<dbReference type="SUPFAM" id="SSF52540">
    <property type="entry name" value="P-loop containing nucleoside triphosphate hydrolases"/>
    <property type="match status" value="1"/>
</dbReference>
<comment type="subcellular location">
    <subcellularLocation>
        <location evidence="1">Cell membrane</location>
        <topology evidence="1">Lipid-anchor</topology>
    </subcellularLocation>
    <subcellularLocation>
        <location evidence="11">Endomembrane system</location>
        <topology evidence="11">Lipid-anchor</topology>
        <orientation evidence="11">Cytoplasmic side</orientation>
    </subcellularLocation>
</comment>
<dbReference type="GO" id="GO:0012505">
    <property type="term" value="C:endomembrane system"/>
    <property type="evidence" value="ECO:0007669"/>
    <property type="project" value="UniProtKB-SubCell"/>
</dbReference>
<evidence type="ECO:0000256" key="12">
    <source>
        <dbReference type="ARBA" id="ARBA00048098"/>
    </source>
</evidence>
<evidence type="ECO:0000256" key="9">
    <source>
        <dbReference type="ARBA" id="ARBA00023288"/>
    </source>
</evidence>
<dbReference type="PANTHER" id="PTHR46350">
    <property type="entry name" value="RAS LIKE FAMILY 10 MEMBER B-RELATED"/>
    <property type="match status" value="1"/>
</dbReference>
<evidence type="ECO:0000256" key="7">
    <source>
        <dbReference type="ARBA" id="ARBA00023134"/>
    </source>
</evidence>
<evidence type="ECO:0000256" key="8">
    <source>
        <dbReference type="ARBA" id="ARBA00023136"/>
    </source>
</evidence>
<evidence type="ECO:0000256" key="10">
    <source>
        <dbReference type="ARBA" id="ARBA00023289"/>
    </source>
</evidence>
<sequence>MHWPAGYQSRRHGMVSTFKIAILGAQGVGKTAIVRQFLFNEYNEAYLPSKTRRVYLPAAVLNEHAHNLQIMDFPPIASFPVNTLQEWADARCRGVHSAHAYILVYDICCFDSFEYIKTIRQQILQTRMIETPIIIVGNKRDLQSGRVIPRRNVSNLVKKSWKCGYVECSAKYNWHVLLLFRELLQSMGCARCKHVHAAIRFQGALRRDRCSLM</sequence>
<dbReference type="SMART" id="SM00175">
    <property type="entry name" value="RAB"/>
    <property type="match status" value="1"/>
</dbReference>
<dbReference type="EC" id="3.6.5.2" evidence="2"/>
<keyword evidence="6" id="KW-0378">Hydrolase</keyword>
<dbReference type="FunFam" id="3.40.50.300:FF:000625">
    <property type="entry name" value="Ras-like protein family member 10B"/>
    <property type="match status" value="1"/>
</dbReference>
<dbReference type="Gene3D" id="3.40.50.300">
    <property type="entry name" value="P-loop containing nucleotide triphosphate hydrolases"/>
    <property type="match status" value="1"/>
</dbReference>
<evidence type="ECO:0000256" key="6">
    <source>
        <dbReference type="ARBA" id="ARBA00022801"/>
    </source>
</evidence>
<dbReference type="PANTHER" id="PTHR46350:SF2">
    <property type="entry name" value="RAS LIKE FAMILY 10 MEMBER B"/>
    <property type="match status" value="1"/>
</dbReference>
<keyword evidence="8" id="KW-0472">Membrane</keyword>
<keyword evidence="9" id="KW-0449">Lipoprotein</keyword>
<dbReference type="PROSITE" id="PS51419">
    <property type="entry name" value="RAB"/>
    <property type="match status" value="1"/>
</dbReference>
<dbReference type="SMART" id="SM00173">
    <property type="entry name" value="RAS"/>
    <property type="match status" value="1"/>
</dbReference>
<evidence type="ECO:0000256" key="2">
    <source>
        <dbReference type="ARBA" id="ARBA00011984"/>
    </source>
</evidence>
<dbReference type="Pfam" id="PF00071">
    <property type="entry name" value="Ras"/>
    <property type="match status" value="1"/>
</dbReference>
<evidence type="ECO:0000256" key="11">
    <source>
        <dbReference type="ARBA" id="ARBA00046278"/>
    </source>
</evidence>
<dbReference type="InterPro" id="IPR027417">
    <property type="entry name" value="P-loop_NTPase"/>
</dbReference>
<dbReference type="Proteomes" id="UP001230051">
    <property type="component" value="Unassembled WGS sequence"/>
</dbReference>
<evidence type="ECO:0000313" key="14">
    <source>
        <dbReference type="Proteomes" id="UP001230051"/>
    </source>
</evidence>
<reference evidence="13" key="1">
    <citation type="submission" date="2022-02" db="EMBL/GenBank/DDBJ databases">
        <title>Atlantic sturgeon de novo genome assembly.</title>
        <authorList>
            <person name="Stock M."/>
            <person name="Klopp C."/>
            <person name="Guiguen Y."/>
            <person name="Cabau C."/>
            <person name="Parinello H."/>
            <person name="Santidrian Yebra-Pimentel E."/>
            <person name="Kuhl H."/>
            <person name="Dirks R.P."/>
            <person name="Guessner J."/>
            <person name="Wuertz S."/>
            <person name="Du K."/>
            <person name="Schartl M."/>
        </authorList>
    </citation>
    <scope>NUCLEOTIDE SEQUENCE</scope>
    <source>
        <strain evidence="13">STURGEONOMICS-FGT-2020</strain>
        <tissue evidence="13">Whole blood</tissue>
    </source>
</reference>
<dbReference type="InterPro" id="IPR052661">
    <property type="entry name" value="Ras-like_GTPase_Reg"/>
</dbReference>
<keyword evidence="7" id="KW-0342">GTP-binding</keyword>
<dbReference type="AlphaFoldDB" id="A0AAD8CWM6"/>